<organism evidence="2 3">
    <name type="scientific">Carnegiea gigantea</name>
    <dbReference type="NCBI Taxonomy" id="171969"/>
    <lineage>
        <taxon>Eukaryota</taxon>
        <taxon>Viridiplantae</taxon>
        <taxon>Streptophyta</taxon>
        <taxon>Embryophyta</taxon>
        <taxon>Tracheophyta</taxon>
        <taxon>Spermatophyta</taxon>
        <taxon>Magnoliopsida</taxon>
        <taxon>eudicotyledons</taxon>
        <taxon>Gunneridae</taxon>
        <taxon>Pentapetalae</taxon>
        <taxon>Caryophyllales</taxon>
        <taxon>Cactineae</taxon>
        <taxon>Cactaceae</taxon>
        <taxon>Cactoideae</taxon>
        <taxon>Echinocereeae</taxon>
        <taxon>Carnegiea</taxon>
    </lineage>
</organism>
<gene>
    <name evidence="2" type="ORF">Cgig2_002102</name>
</gene>
<reference evidence="2" key="1">
    <citation type="submission" date="2022-04" db="EMBL/GenBank/DDBJ databases">
        <title>Carnegiea gigantea Genome sequencing and assembly v2.</title>
        <authorList>
            <person name="Copetti D."/>
            <person name="Sanderson M.J."/>
            <person name="Burquez A."/>
            <person name="Wojciechowski M.F."/>
        </authorList>
    </citation>
    <scope>NUCLEOTIDE SEQUENCE</scope>
    <source>
        <strain evidence="2">SGP5-SGP5p</strain>
        <tissue evidence="2">Aerial part</tissue>
    </source>
</reference>
<evidence type="ECO:0000256" key="1">
    <source>
        <dbReference type="SAM" id="MobiDB-lite"/>
    </source>
</evidence>
<dbReference type="EMBL" id="JAKOGI010000015">
    <property type="protein sequence ID" value="KAJ8450417.1"/>
    <property type="molecule type" value="Genomic_DNA"/>
</dbReference>
<dbReference type="Proteomes" id="UP001153076">
    <property type="component" value="Unassembled WGS sequence"/>
</dbReference>
<evidence type="ECO:0000313" key="3">
    <source>
        <dbReference type="Proteomes" id="UP001153076"/>
    </source>
</evidence>
<name>A0A9Q1QQ35_9CARY</name>
<proteinExistence type="predicted"/>
<feature type="region of interest" description="Disordered" evidence="1">
    <location>
        <begin position="1"/>
        <end position="21"/>
    </location>
</feature>
<sequence>MHSSSAPHPFLSPPTHDNPSNSKGHDKVLLFFLRYVLSYMVQEPKIFLTTLNISSQLLDLNLFFAQFEKAVVCSNASKEAVRLAYTIAYGPQIFIRLTIETLSGDNNIIELKSPLEGTKSLVERKALTKSIACLARVCRFSSVLLKIKRLRAFQPSQRTAKKSPKPSLSRRRLARSMQYARVRWVNQNHCLAISGTLSGTPEVHVCLILQHVHKCDMEKLGMRLEIAKAEGSIPVAARHANNLI</sequence>
<accession>A0A9Q1QQ35</accession>
<protein>
    <submittedName>
        <fullName evidence="2">Uncharacterized protein</fullName>
    </submittedName>
</protein>
<dbReference type="AlphaFoldDB" id="A0A9Q1QQ35"/>
<comment type="caution">
    <text evidence="2">The sequence shown here is derived from an EMBL/GenBank/DDBJ whole genome shotgun (WGS) entry which is preliminary data.</text>
</comment>
<evidence type="ECO:0000313" key="2">
    <source>
        <dbReference type="EMBL" id="KAJ8450417.1"/>
    </source>
</evidence>
<keyword evidence="3" id="KW-1185">Reference proteome</keyword>